<name>A0A1S3PHJ5_SALSA</name>
<evidence type="ECO:0000256" key="5">
    <source>
        <dbReference type="ARBA" id="ARBA00023040"/>
    </source>
</evidence>
<evidence type="ECO:0000313" key="12">
    <source>
        <dbReference type="Proteomes" id="UP001652741"/>
    </source>
</evidence>
<evidence type="ECO:0000313" key="13">
    <source>
        <dbReference type="RefSeq" id="XP_014027092.1"/>
    </source>
</evidence>
<keyword evidence="2" id="KW-1003">Cell membrane</keyword>
<dbReference type="Gene3D" id="1.20.1070.10">
    <property type="entry name" value="Rhodopsin 7-helix transmembrane proteins"/>
    <property type="match status" value="1"/>
</dbReference>
<dbReference type="PRINTS" id="PR00237">
    <property type="entry name" value="GPCRRHODOPSN"/>
</dbReference>
<dbReference type="AlphaFoldDB" id="A0A1S3PHJ5"/>
<keyword evidence="5 9" id="KW-0297">G-protein coupled receptor</keyword>
<evidence type="ECO:0000256" key="6">
    <source>
        <dbReference type="ARBA" id="ARBA00023136"/>
    </source>
</evidence>
<dbReference type="InterPro" id="IPR017452">
    <property type="entry name" value="GPCR_Rhodpsn_7TM"/>
</dbReference>
<dbReference type="RefSeq" id="XP_014027092.1">
    <property type="nucleotide sequence ID" value="XM_014171617.2"/>
</dbReference>
<dbReference type="GeneID" id="106585431"/>
<evidence type="ECO:0000256" key="9">
    <source>
        <dbReference type="RuleBase" id="RU000688"/>
    </source>
</evidence>
<feature type="transmembrane region" description="Helical" evidence="10">
    <location>
        <begin position="122"/>
        <end position="140"/>
    </location>
</feature>
<feature type="transmembrane region" description="Helical" evidence="10">
    <location>
        <begin position="201"/>
        <end position="226"/>
    </location>
</feature>
<gene>
    <name evidence="13" type="primary">LOC106585431</name>
</gene>
<proteinExistence type="inferred from homology"/>
<dbReference type="KEGG" id="sasa:106585431"/>
<evidence type="ECO:0000256" key="4">
    <source>
        <dbReference type="ARBA" id="ARBA00022989"/>
    </source>
</evidence>
<feature type="transmembrane region" description="Helical" evidence="10">
    <location>
        <begin position="78"/>
        <end position="102"/>
    </location>
</feature>
<dbReference type="GO" id="GO:0005886">
    <property type="term" value="C:plasma membrane"/>
    <property type="evidence" value="ECO:0007669"/>
    <property type="project" value="UniProtKB-SubCell"/>
</dbReference>
<keyword evidence="7 9" id="KW-0675">Receptor</keyword>
<dbReference type="PRINTS" id="PR01157">
    <property type="entry name" value="P2YPURNOCPTR"/>
</dbReference>
<evidence type="ECO:0000256" key="3">
    <source>
        <dbReference type="ARBA" id="ARBA00022692"/>
    </source>
</evidence>
<feature type="transmembrane region" description="Helical" evidence="10">
    <location>
        <begin position="160"/>
        <end position="181"/>
    </location>
</feature>
<comment type="similarity">
    <text evidence="9">Belongs to the G-protein coupled receptor 1 family.</text>
</comment>
<evidence type="ECO:0000256" key="8">
    <source>
        <dbReference type="ARBA" id="ARBA00023224"/>
    </source>
</evidence>
<evidence type="ECO:0000259" key="11">
    <source>
        <dbReference type="PROSITE" id="PS50262"/>
    </source>
</evidence>
<keyword evidence="4 10" id="KW-1133">Transmembrane helix</keyword>
<feature type="transmembrane region" description="Helical" evidence="10">
    <location>
        <begin position="252"/>
        <end position="276"/>
    </location>
</feature>
<protein>
    <submittedName>
        <fullName evidence="13">P2Y purinoceptor 2-like</fullName>
    </submittedName>
</protein>
<feature type="transmembrane region" description="Helical" evidence="10">
    <location>
        <begin position="296"/>
        <end position="321"/>
    </location>
</feature>
<keyword evidence="3 9" id="KW-0812">Transmembrane</keyword>
<dbReference type="PANTHER" id="PTHR24231">
    <property type="entry name" value="PURINOCEPTOR-RELATED G-PROTEIN COUPLED RECEPTOR"/>
    <property type="match status" value="1"/>
</dbReference>
<dbReference type="PaxDb" id="8030-ENSSSAP00000094757"/>
<dbReference type="InterPro" id="IPR000276">
    <property type="entry name" value="GPCR_Rhodpsn"/>
</dbReference>
<evidence type="ECO:0000256" key="7">
    <source>
        <dbReference type="ARBA" id="ARBA00023170"/>
    </source>
</evidence>
<evidence type="ECO:0000256" key="1">
    <source>
        <dbReference type="ARBA" id="ARBA00004651"/>
    </source>
</evidence>
<accession>A0A1S3PHJ5</accession>
<keyword evidence="12" id="KW-1185">Reference proteome</keyword>
<dbReference type="SUPFAM" id="SSF81321">
    <property type="entry name" value="Family A G protein-coupled receptor-like"/>
    <property type="match status" value="1"/>
</dbReference>
<reference evidence="13" key="1">
    <citation type="submission" date="2025-08" db="UniProtKB">
        <authorList>
            <consortium name="RefSeq"/>
        </authorList>
    </citation>
    <scope>IDENTIFICATION</scope>
</reference>
<dbReference type="Proteomes" id="UP001652741">
    <property type="component" value="Chromosome ssa24"/>
</dbReference>
<dbReference type="Pfam" id="PF00001">
    <property type="entry name" value="7tm_1"/>
    <property type="match status" value="1"/>
</dbReference>
<keyword evidence="8 9" id="KW-0807">Transducer</keyword>
<keyword evidence="6 10" id="KW-0472">Membrane</keyword>
<dbReference type="PANTHER" id="PTHR24231:SF35">
    <property type="entry name" value="P2Y PURINOCEPTOR 4-LIKE"/>
    <property type="match status" value="1"/>
</dbReference>
<organism evidence="12 13">
    <name type="scientific">Salmo salar</name>
    <name type="common">Atlantic salmon</name>
    <dbReference type="NCBI Taxonomy" id="8030"/>
    <lineage>
        <taxon>Eukaryota</taxon>
        <taxon>Metazoa</taxon>
        <taxon>Chordata</taxon>
        <taxon>Craniata</taxon>
        <taxon>Vertebrata</taxon>
        <taxon>Euteleostomi</taxon>
        <taxon>Actinopterygii</taxon>
        <taxon>Neopterygii</taxon>
        <taxon>Teleostei</taxon>
        <taxon>Protacanthopterygii</taxon>
        <taxon>Salmoniformes</taxon>
        <taxon>Salmonidae</taxon>
        <taxon>Salmoninae</taxon>
        <taxon>Salmo</taxon>
    </lineage>
</organism>
<evidence type="ECO:0000256" key="2">
    <source>
        <dbReference type="ARBA" id="ARBA00022475"/>
    </source>
</evidence>
<dbReference type="GO" id="GO:0004930">
    <property type="term" value="F:G protein-coupled receptor activity"/>
    <property type="evidence" value="ECO:0007669"/>
    <property type="project" value="UniProtKB-KW"/>
</dbReference>
<feature type="transmembrane region" description="Helical" evidence="10">
    <location>
        <begin position="45"/>
        <end position="66"/>
    </location>
</feature>
<dbReference type="Bgee" id="ENSSSAG00000072518">
    <property type="expression patterns" value="Expressed in spleen and 9 other cell types or tissues"/>
</dbReference>
<dbReference type="PROSITE" id="PS00237">
    <property type="entry name" value="G_PROTEIN_RECEP_F1_1"/>
    <property type="match status" value="1"/>
</dbReference>
<dbReference type="OMA" id="KLCAGIW"/>
<evidence type="ECO:0000256" key="10">
    <source>
        <dbReference type="SAM" id="Phobius"/>
    </source>
</evidence>
<feature type="domain" description="G-protein coupled receptors family 1 profile" evidence="11">
    <location>
        <begin position="57"/>
        <end position="313"/>
    </location>
</feature>
<dbReference type="OrthoDB" id="10018446at2759"/>
<comment type="subcellular location">
    <subcellularLocation>
        <location evidence="1">Cell membrane</location>
        <topology evidence="1">Multi-pass membrane protein</topology>
    </subcellularLocation>
</comment>
<sequence>MLIACIPHTSHPKMNSTVSPSVLPLDNSSLSESCTVEPQHVSITVFLLLVVLVGFFLNSFSLWVFCCRIPQWSSGTVLQFHLAVSDAVITPVAPFMATYFVMGSHWPFGAFLCKLKIALLSIHFYGSILFLTLISIHRYVAVVQFKRGSCMKRKAFVQNLCAGVWLVLLAKGIACFFLLNTSPMGNRTQCLSIHQEKYIDVYFAINFVLLIPGFLLPLSVAVTCYVQLARSMSRININMSKGRDIKAKSRKMVAMCLVIFALCFTPLNVIRTVAVILKKYFPEQCGLLLQVETAYYVSWILAAANCCLDPLLYCFGSHNFVKAIHRSLRKFDVKFKEDPATNDQIIYDTAIDSPSIVLEDIHTQHSNTS</sequence>
<dbReference type="PROSITE" id="PS50262">
    <property type="entry name" value="G_PROTEIN_RECEP_F1_2"/>
    <property type="match status" value="1"/>
</dbReference>